<dbReference type="RefSeq" id="WP_211331030.1">
    <property type="nucleotide sequence ID" value="NZ_RJUK01000001.1"/>
</dbReference>
<keyword evidence="1" id="KW-0175">Coiled coil</keyword>
<dbReference type="Gene3D" id="1.10.10.10">
    <property type="entry name" value="Winged helix-like DNA-binding domain superfamily/Winged helix DNA-binding domain"/>
    <property type="match status" value="1"/>
</dbReference>
<feature type="coiled-coil region" evidence="1">
    <location>
        <begin position="83"/>
        <end position="110"/>
    </location>
</feature>
<proteinExistence type="predicted"/>
<dbReference type="InterPro" id="IPR036390">
    <property type="entry name" value="WH_DNA-bd_sf"/>
</dbReference>
<reference evidence="2 3" key="1">
    <citation type="submission" date="2018-11" db="EMBL/GenBank/DDBJ databases">
        <title>Genomic Encyclopedia of Type Strains, Phase IV (KMG-IV): sequencing the most valuable type-strain genomes for metagenomic binning, comparative biology and taxonomic classification.</title>
        <authorList>
            <person name="Goeker M."/>
        </authorList>
    </citation>
    <scope>NUCLEOTIDE SEQUENCE [LARGE SCALE GENOMIC DNA]</scope>
    <source>
        <strain evidence="2 3">DSM 16974</strain>
    </source>
</reference>
<sequence>MMDDEYRYKVLKVLEDQPEITQRQLAKSLGISLGKVNYCLKALAEKGMIKAANFRNSENKKAYAYLLTPRGIEEKARMTVDFLRIKLAEHEALAREIAELRKDVSELQDKRRPY</sequence>
<evidence type="ECO:0000313" key="2">
    <source>
        <dbReference type="EMBL" id="ROQ20051.1"/>
    </source>
</evidence>
<dbReference type="NCBIfam" id="TIGR04176">
    <property type="entry name" value="MarR_EPS"/>
    <property type="match status" value="1"/>
</dbReference>
<dbReference type="EMBL" id="RJUK01000001">
    <property type="protein sequence ID" value="ROQ20051.1"/>
    <property type="molecule type" value="Genomic_DNA"/>
</dbReference>
<dbReference type="InterPro" id="IPR026433">
    <property type="entry name" value="MarR_EPS"/>
</dbReference>
<evidence type="ECO:0000313" key="3">
    <source>
        <dbReference type="Proteomes" id="UP000273643"/>
    </source>
</evidence>
<dbReference type="Pfam" id="PF13412">
    <property type="entry name" value="HTH_24"/>
    <property type="match status" value="1"/>
</dbReference>
<comment type="caution">
    <text evidence="2">The sequence shown here is derived from an EMBL/GenBank/DDBJ whole genome shotgun (WGS) entry which is preliminary data.</text>
</comment>
<gene>
    <name evidence="2" type="ORF">EDC38_0644</name>
</gene>
<evidence type="ECO:0000256" key="1">
    <source>
        <dbReference type="SAM" id="Coils"/>
    </source>
</evidence>
<name>A0A3N1NXB5_9GAMM</name>
<dbReference type="AlphaFoldDB" id="A0A3N1NXB5"/>
<dbReference type="SUPFAM" id="SSF46785">
    <property type="entry name" value="Winged helix' DNA-binding domain"/>
    <property type="match status" value="1"/>
</dbReference>
<dbReference type="InterPro" id="IPR036388">
    <property type="entry name" value="WH-like_DNA-bd_sf"/>
</dbReference>
<protein>
    <submittedName>
        <fullName evidence="2">EPS-associated MarR family transcriptional regulator</fullName>
    </submittedName>
</protein>
<dbReference type="Proteomes" id="UP000273643">
    <property type="component" value="Unassembled WGS sequence"/>
</dbReference>
<keyword evidence="3" id="KW-1185">Reference proteome</keyword>
<organism evidence="2 3">
    <name type="scientific">Marinimicrobium koreense</name>
    <dbReference type="NCBI Taxonomy" id="306545"/>
    <lineage>
        <taxon>Bacteria</taxon>
        <taxon>Pseudomonadati</taxon>
        <taxon>Pseudomonadota</taxon>
        <taxon>Gammaproteobacteria</taxon>
        <taxon>Cellvibrionales</taxon>
        <taxon>Cellvibrionaceae</taxon>
        <taxon>Marinimicrobium</taxon>
    </lineage>
</organism>
<accession>A0A3N1NXB5</accession>